<dbReference type="PANTHER" id="PTHR30451:SF21">
    <property type="entry name" value="FIMBRIAL USHER DOMAIN-CONTAINING PROTEIN YDET-RELATED"/>
    <property type="match status" value="1"/>
</dbReference>
<dbReference type="InterPro" id="IPR000015">
    <property type="entry name" value="Fimb_usher"/>
</dbReference>
<reference evidence="2" key="1">
    <citation type="submission" date="2023-03" db="EMBL/GenBank/DDBJ databases">
        <title>Draft assemblies of triclosan tolerant bacteria isolated from returned activated sludge.</title>
        <authorList>
            <person name="Van Hamelsveld S."/>
        </authorList>
    </citation>
    <scope>NUCLEOTIDE SEQUENCE</scope>
    <source>
        <strain evidence="2">GW210015_S63</strain>
    </source>
</reference>
<dbReference type="GO" id="GO:0015473">
    <property type="term" value="F:fimbrial usher porin activity"/>
    <property type="evidence" value="ECO:0007669"/>
    <property type="project" value="InterPro"/>
</dbReference>
<dbReference type="GO" id="GO:0009279">
    <property type="term" value="C:cell outer membrane"/>
    <property type="evidence" value="ECO:0007669"/>
    <property type="project" value="TreeGrafter"/>
</dbReference>
<dbReference type="InterPro" id="IPR025949">
    <property type="entry name" value="PapC-like_C"/>
</dbReference>
<name>A0AAW6PBV5_9PSED</name>
<organism evidence="2 3">
    <name type="scientific">Pseudomonas citronellolis</name>
    <dbReference type="NCBI Taxonomy" id="53408"/>
    <lineage>
        <taxon>Bacteria</taxon>
        <taxon>Pseudomonadati</taxon>
        <taxon>Pseudomonadota</taxon>
        <taxon>Gammaproteobacteria</taxon>
        <taxon>Pseudomonadales</taxon>
        <taxon>Pseudomonadaceae</taxon>
        <taxon>Pseudomonas</taxon>
    </lineage>
</organism>
<evidence type="ECO:0000313" key="2">
    <source>
        <dbReference type="EMBL" id="MDF3845003.1"/>
    </source>
</evidence>
<dbReference type="InterPro" id="IPR043142">
    <property type="entry name" value="PapC-like_C_sf"/>
</dbReference>
<dbReference type="Pfam" id="PF13953">
    <property type="entry name" value="PapC_C"/>
    <property type="match status" value="1"/>
</dbReference>
<dbReference type="EMBL" id="JARJLR010000414">
    <property type="protein sequence ID" value="MDF3845003.1"/>
    <property type="molecule type" value="Genomic_DNA"/>
</dbReference>
<dbReference type="Gene3D" id="2.60.40.2070">
    <property type="match status" value="1"/>
</dbReference>
<dbReference type="Proteomes" id="UP001220662">
    <property type="component" value="Unassembled WGS sequence"/>
</dbReference>
<evidence type="ECO:0000313" key="3">
    <source>
        <dbReference type="Proteomes" id="UP001220662"/>
    </source>
</evidence>
<dbReference type="RefSeq" id="WP_276215787.1">
    <property type="nucleotide sequence ID" value="NZ_JARJLR010000414.1"/>
</dbReference>
<sequence length="107" mass="11259">VPRRGAVVKARFAAASGRRVQLDLSLADGRKLPFGAQVSDAGGKLLAVVDNQSRALVFGLEDQGRLTVSWADGTCSAPYTLPRRDASLTYDQVKLVCGVQSSDGANP</sequence>
<accession>A0AAW6PBV5</accession>
<feature type="domain" description="PapC-like C-terminal" evidence="1">
    <location>
        <begin position="22"/>
        <end position="83"/>
    </location>
</feature>
<gene>
    <name evidence="2" type="ORF">P3W55_25120</name>
</gene>
<comment type="caution">
    <text evidence="2">The sequence shown here is derived from an EMBL/GenBank/DDBJ whole genome shotgun (WGS) entry which is preliminary data.</text>
</comment>
<protein>
    <submittedName>
        <fullName evidence="2">FimD/PapC C-terminal domain-containing protein</fullName>
    </submittedName>
</protein>
<evidence type="ECO:0000259" key="1">
    <source>
        <dbReference type="Pfam" id="PF13953"/>
    </source>
</evidence>
<dbReference type="AlphaFoldDB" id="A0AAW6PBV5"/>
<proteinExistence type="predicted"/>
<dbReference type="GO" id="GO:0009297">
    <property type="term" value="P:pilus assembly"/>
    <property type="evidence" value="ECO:0007669"/>
    <property type="project" value="InterPro"/>
</dbReference>
<dbReference type="PANTHER" id="PTHR30451">
    <property type="entry name" value="OUTER MEMBRANE USHER PROTEIN"/>
    <property type="match status" value="1"/>
</dbReference>
<feature type="non-terminal residue" evidence="2">
    <location>
        <position position="1"/>
    </location>
</feature>